<dbReference type="RefSeq" id="WP_048698225.1">
    <property type="nucleotide sequence ID" value="NZ_HG764815.1"/>
</dbReference>
<gene>
    <name evidence="1" type="ORF">BN11_1940022</name>
</gene>
<reference evidence="1 2" key="1">
    <citation type="journal article" date="2013" name="ISME J.">
        <title>A metabolic model for members of the genus Tetrasphaera involved in enhanced biological phosphorus removal.</title>
        <authorList>
            <person name="Kristiansen R."/>
            <person name="Nguyen H.T.T."/>
            <person name="Saunders A.M."/>
            <person name="Nielsen J.L."/>
            <person name="Wimmer R."/>
            <person name="Le V.Q."/>
            <person name="McIlroy S.J."/>
            <person name="Petrovski S."/>
            <person name="Seviour R.J."/>
            <person name="Calteau A."/>
            <person name="Nielsen K.L."/>
            <person name="Nielsen P.H."/>
        </authorList>
    </citation>
    <scope>NUCLEOTIDE SEQUENCE [LARGE SCALE GENOMIC DNA]</scope>
    <source>
        <strain evidence="1 2">Ben110</strain>
    </source>
</reference>
<dbReference type="STRING" id="1193182.BN11_1940022"/>
<keyword evidence="2" id="KW-1185">Reference proteome</keyword>
<organism evidence="1 2">
    <name type="scientific">Nostocoides australiense Ben110</name>
    <dbReference type="NCBI Taxonomy" id="1193182"/>
    <lineage>
        <taxon>Bacteria</taxon>
        <taxon>Bacillati</taxon>
        <taxon>Actinomycetota</taxon>
        <taxon>Actinomycetes</taxon>
        <taxon>Micrococcales</taxon>
        <taxon>Intrasporangiaceae</taxon>
        <taxon>Nostocoides</taxon>
    </lineage>
</organism>
<comment type="caution">
    <text evidence="1">The sequence shown here is derived from an EMBL/GenBank/DDBJ whole genome shotgun (WGS) entry which is preliminary data.</text>
</comment>
<evidence type="ECO:0000313" key="2">
    <source>
        <dbReference type="Proteomes" id="UP000035763"/>
    </source>
</evidence>
<evidence type="ECO:0008006" key="3">
    <source>
        <dbReference type="Google" id="ProtNLM"/>
    </source>
</evidence>
<evidence type="ECO:0000313" key="1">
    <source>
        <dbReference type="EMBL" id="CCH72742.1"/>
    </source>
</evidence>
<dbReference type="InterPro" id="IPR011990">
    <property type="entry name" value="TPR-like_helical_dom_sf"/>
</dbReference>
<accession>W6JUV9</accession>
<sequence>MTLAVRMLEGREPYDIYTWAQELFEGREYIEAGQVLEYLLEHHGSEPGLGEARELLARSYFHSAQLMRAVDTAHEILQGDPGNSYALLILVRSLQRAGRTDEALAAERLAAAYGVDVSRPGGSAAETG</sequence>
<dbReference type="OrthoDB" id="9799122at2"/>
<dbReference type="Gene3D" id="1.25.40.10">
    <property type="entry name" value="Tetratricopeptide repeat domain"/>
    <property type="match status" value="1"/>
</dbReference>
<dbReference type="SUPFAM" id="SSF48452">
    <property type="entry name" value="TPR-like"/>
    <property type="match status" value="1"/>
</dbReference>
<dbReference type="Proteomes" id="UP000035763">
    <property type="component" value="Unassembled WGS sequence"/>
</dbReference>
<name>W6JUV9_9MICO</name>
<dbReference type="EMBL" id="CAJA01000106">
    <property type="protein sequence ID" value="CCH72742.1"/>
    <property type="molecule type" value="Genomic_DNA"/>
</dbReference>
<proteinExistence type="predicted"/>
<protein>
    <recommendedName>
        <fullName evidence="3">Tetratricopeptide repeat protein</fullName>
    </recommendedName>
</protein>
<dbReference type="AlphaFoldDB" id="W6JUV9"/>